<evidence type="ECO:0000313" key="3">
    <source>
        <dbReference type="EMBL" id="RKO66653.1"/>
    </source>
</evidence>
<accession>A0A494WUV1</accession>
<keyword evidence="4" id="KW-1185">Reference proteome</keyword>
<feature type="domain" description="HTH merR-type" evidence="2">
    <location>
        <begin position="13"/>
        <end position="59"/>
    </location>
</feature>
<dbReference type="GO" id="GO:0003677">
    <property type="term" value="F:DNA binding"/>
    <property type="evidence" value="ECO:0007669"/>
    <property type="project" value="UniProtKB-KW"/>
</dbReference>
<dbReference type="RefSeq" id="WP_121451081.1">
    <property type="nucleotide sequence ID" value="NZ_RBWE01000001.1"/>
</dbReference>
<evidence type="ECO:0000259" key="2">
    <source>
        <dbReference type="PROSITE" id="PS50937"/>
    </source>
</evidence>
<dbReference type="EMBL" id="RBWE01000001">
    <property type="protein sequence ID" value="RKO66653.1"/>
    <property type="molecule type" value="Genomic_DNA"/>
</dbReference>
<dbReference type="PROSITE" id="PS50937">
    <property type="entry name" value="HTH_MERR_2"/>
    <property type="match status" value="1"/>
</dbReference>
<dbReference type="InterPro" id="IPR009061">
    <property type="entry name" value="DNA-bd_dom_put_sf"/>
</dbReference>
<dbReference type="Gene3D" id="1.10.1660.10">
    <property type="match status" value="1"/>
</dbReference>
<dbReference type="SUPFAM" id="SSF46955">
    <property type="entry name" value="Putative DNA-binding domain"/>
    <property type="match status" value="1"/>
</dbReference>
<organism evidence="3 4">
    <name type="scientific">Desulfofundulus salinus</name>
    <dbReference type="NCBI Taxonomy" id="2419843"/>
    <lineage>
        <taxon>Bacteria</taxon>
        <taxon>Bacillati</taxon>
        <taxon>Bacillota</taxon>
        <taxon>Clostridia</taxon>
        <taxon>Eubacteriales</taxon>
        <taxon>Peptococcaceae</taxon>
        <taxon>Desulfofundulus</taxon>
    </lineage>
</organism>
<gene>
    <name evidence="3" type="ORF">D7024_06640</name>
</gene>
<protein>
    <submittedName>
        <fullName evidence="3">MerR family DNA-binding transcriptional regulator</fullName>
    </submittedName>
</protein>
<feature type="region of interest" description="Disordered" evidence="1">
    <location>
        <begin position="49"/>
        <end position="75"/>
    </location>
</feature>
<dbReference type="AlphaFoldDB" id="A0A494WUV1"/>
<name>A0A494WUV1_9FIRM</name>
<dbReference type="OrthoDB" id="3575335at2"/>
<reference evidence="3 4" key="1">
    <citation type="submission" date="2018-10" db="EMBL/GenBank/DDBJ databases">
        <authorList>
            <person name="Grouzdev D.S."/>
            <person name="Krutkina M.S."/>
            <person name="Tourova T.P."/>
            <person name="Nazina T.N."/>
        </authorList>
    </citation>
    <scope>NUCLEOTIDE SEQUENCE [LARGE SCALE GENOMIC DNA]</scope>
    <source>
        <strain evidence="3 4">435</strain>
    </source>
</reference>
<sequence length="75" mass="8406">MGVVILSPNSGELLLPREVASMFRVTIRTLGNWERRGFLTPVRLPSGQRRYRRSEIEAVTEEGKHVSKPERGGGS</sequence>
<proteinExistence type="predicted"/>
<evidence type="ECO:0000313" key="4">
    <source>
        <dbReference type="Proteomes" id="UP000271256"/>
    </source>
</evidence>
<dbReference type="Proteomes" id="UP000271256">
    <property type="component" value="Unassembled WGS sequence"/>
</dbReference>
<dbReference type="InterPro" id="IPR000551">
    <property type="entry name" value="MerR-type_HTH_dom"/>
</dbReference>
<dbReference type="GO" id="GO:0006355">
    <property type="term" value="P:regulation of DNA-templated transcription"/>
    <property type="evidence" value="ECO:0007669"/>
    <property type="project" value="InterPro"/>
</dbReference>
<feature type="compositionally biased region" description="Basic and acidic residues" evidence="1">
    <location>
        <begin position="53"/>
        <end position="75"/>
    </location>
</feature>
<dbReference type="Pfam" id="PF00376">
    <property type="entry name" value="MerR"/>
    <property type="match status" value="1"/>
</dbReference>
<evidence type="ECO:0000256" key="1">
    <source>
        <dbReference type="SAM" id="MobiDB-lite"/>
    </source>
</evidence>
<comment type="caution">
    <text evidence="3">The sequence shown here is derived from an EMBL/GenBank/DDBJ whole genome shotgun (WGS) entry which is preliminary data.</text>
</comment>
<keyword evidence="3" id="KW-0238">DNA-binding</keyword>